<name>E3JCC3_PSEI1</name>
<evidence type="ECO:0000313" key="4">
    <source>
        <dbReference type="Proteomes" id="UP000002484"/>
    </source>
</evidence>
<dbReference type="Proteomes" id="UP000002484">
    <property type="component" value="Chromosome"/>
</dbReference>
<evidence type="ECO:0000313" key="3">
    <source>
        <dbReference type="EMBL" id="ADP84712.1"/>
    </source>
</evidence>
<dbReference type="Pfam" id="PF00296">
    <property type="entry name" value="Bac_luciferase"/>
    <property type="match status" value="1"/>
</dbReference>
<reference evidence="3 4" key="1">
    <citation type="submission" date="2010-10" db="EMBL/GenBank/DDBJ databases">
        <title>Complete sequence of Frankia sp. EuI1c.</title>
        <authorList>
            <consortium name="US DOE Joint Genome Institute"/>
            <person name="Lucas S."/>
            <person name="Copeland A."/>
            <person name="Lapidus A."/>
            <person name="Cheng J.-F."/>
            <person name="Bruce D."/>
            <person name="Goodwin L."/>
            <person name="Pitluck S."/>
            <person name="Chertkov O."/>
            <person name="Detter J.C."/>
            <person name="Han C."/>
            <person name="Tapia R."/>
            <person name="Land M."/>
            <person name="Hauser L."/>
            <person name="Jeffries C."/>
            <person name="Kyrpides N."/>
            <person name="Ivanova N."/>
            <person name="Mikhailova N."/>
            <person name="Beauchemin N."/>
            <person name="Sen A."/>
            <person name="Sur S.A."/>
            <person name="Gtari M."/>
            <person name="Wall L."/>
            <person name="Tisa L."/>
            <person name="Woyke T."/>
        </authorList>
    </citation>
    <scope>NUCLEOTIDE SEQUENCE [LARGE SCALE GENOMIC DNA]</scope>
    <source>
        <strain evidence="4">DSM 45817 / CECT 9037 / EuI1c</strain>
    </source>
</reference>
<keyword evidence="1" id="KW-0560">Oxidoreductase</keyword>
<evidence type="ECO:0000256" key="1">
    <source>
        <dbReference type="ARBA" id="ARBA00023002"/>
    </source>
</evidence>
<dbReference type="InterPro" id="IPR050564">
    <property type="entry name" value="F420-G6PD/mer"/>
</dbReference>
<dbReference type="KEGG" id="fri:FraEuI1c_6743"/>
<proteinExistence type="predicted"/>
<sequence>MKVRIGIGLGGVSGAELSGLVKKIAQVDVDSLWLSEQLSSRAVDPMMGMAWALARTNRLKVGTAVNVLPGRNPVVYAKQLASLAALAPRRVLPVVGLGPARPAERDAFPVPPGRRGDVFDESLVVVRRLLSEPSVTHHGEFFHLDGLALGDRPERPLDLWLGGSGPKALRRVGRFGDGWLPSFITPAEAAVGLAAVNAAAAEAGRTVDPEHFGVSIRVALDGPAPDLKALRARRPEVDPAEYLPVGWAAIRAKVEEFVAAGFSKFVLYPAVRAEALPAFLDAFATELKPLET</sequence>
<dbReference type="InterPro" id="IPR036661">
    <property type="entry name" value="Luciferase-like_sf"/>
</dbReference>
<dbReference type="GO" id="GO:0016705">
    <property type="term" value="F:oxidoreductase activity, acting on paired donors, with incorporation or reduction of molecular oxygen"/>
    <property type="evidence" value="ECO:0007669"/>
    <property type="project" value="InterPro"/>
</dbReference>
<dbReference type="EMBL" id="CP002299">
    <property type="protein sequence ID" value="ADP84712.1"/>
    <property type="molecule type" value="Genomic_DNA"/>
</dbReference>
<dbReference type="InterPro" id="IPR011251">
    <property type="entry name" value="Luciferase-like_dom"/>
</dbReference>
<dbReference type="Gene3D" id="3.20.20.30">
    <property type="entry name" value="Luciferase-like domain"/>
    <property type="match status" value="1"/>
</dbReference>
<dbReference type="NCBIfam" id="TIGR03854">
    <property type="entry name" value="F420_MSMEG_3544"/>
    <property type="match status" value="1"/>
</dbReference>
<dbReference type="OrthoDB" id="3773796at2"/>
<dbReference type="InParanoid" id="E3JCC3"/>
<protein>
    <submittedName>
        <fullName evidence="3">Luciferase-like, subgroup</fullName>
    </submittedName>
</protein>
<keyword evidence="4" id="KW-1185">Reference proteome</keyword>
<dbReference type="InterPro" id="IPR022402">
    <property type="entry name" value="F420_OxRdatse_MSMEG3544_pred"/>
</dbReference>
<dbReference type="PANTHER" id="PTHR43244">
    <property type="match status" value="1"/>
</dbReference>
<feature type="domain" description="Luciferase-like" evidence="2">
    <location>
        <begin position="15"/>
        <end position="221"/>
    </location>
</feature>
<evidence type="ECO:0000259" key="2">
    <source>
        <dbReference type="Pfam" id="PF00296"/>
    </source>
</evidence>
<dbReference type="eggNOG" id="COG2141">
    <property type="taxonomic scope" value="Bacteria"/>
</dbReference>
<dbReference type="SUPFAM" id="SSF51679">
    <property type="entry name" value="Bacterial luciferase-like"/>
    <property type="match status" value="1"/>
</dbReference>
<dbReference type="AlphaFoldDB" id="E3JCC3"/>
<dbReference type="STRING" id="298654.FraEuI1c_6743"/>
<organism evidence="3 4">
    <name type="scientific">Pseudofrankia inefficax (strain DSM 45817 / CECT 9037 / DDB 130130 / EuI1c)</name>
    <name type="common">Frankia inefficax</name>
    <dbReference type="NCBI Taxonomy" id="298654"/>
    <lineage>
        <taxon>Bacteria</taxon>
        <taxon>Bacillati</taxon>
        <taxon>Actinomycetota</taxon>
        <taxon>Actinomycetes</taxon>
        <taxon>Frankiales</taxon>
        <taxon>Frankiaceae</taxon>
        <taxon>Pseudofrankia</taxon>
    </lineage>
</organism>
<dbReference type="HOGENOM" id="CLU_027853_7_2_11"/>
<accession>E3JCC3</accession>
<gene>
    <name evidence="3" type="ordered locus">FraEuI1c_6743</name>
</gene>
<dbReference type="PANTHER" id="PTHR43244:SF1">
    <property type="entry name" value="5,10-METHYLENETETRAHYDROMETHANOPTERIN REDUCTASE"/>
    <property type="match status" value="1"/>
</dbReference>
<dbReference type="RefSeq" id="WP_013427823.1">
    <property type="nucleotide sequence ID" value="NC_014666.1"/>
</dbReference>